<evidence type="ECO:0000313" key="2">
    <source>
        <dbReference type="Proteomes" id="UP000031668"/>
    </source>
</evidence>
<reference evidence="1 2" key="1">
    <citation type="journal article" date="2014" name="Genome Biol. Evol.">
        <title>The genome of the myxosporean Thelohanellus kitauei shows adaptations to nutrient acquisition within its fish host.</title>
        <authorList>
            <person name="Yang Y."/>
            <person name="Xiong J."/>
            <person name="Zhou Z."/>
            <person name="Huo F."/>
            <person name="Miao W."/>
            <person name="Ran C."/>
            <person name="Liu Y."/>
            <person name="Zhang J."/>
            <person name="Feng J."/>
            <person name="Wang M."/>
            <person name="Wang M."/>
            <person name="Wang L."/>
            <person name="Yao B."/>
        </authorList>
    </citation>
    <scope>NUCLEOTIDE SEQUENCE [LARGE SCALE GENOMIC DNA]</scope>
    <source>
        <strain evidence="1">Wuqing</strain>
    </source>
</reference>
<protein>
    <submittedName>
        <fullName evidence="1">Uncharacterized protein</fullName>
    </submittedName>
</protein>
<comment type="caution">
    <text evidence="1">The sequence shown here is derived from an EMBL/GenBank/DDBJ whole genome shotgun (WGS) entry which is preliminary data.</text>
</comment>
<sequence>MFLYVENDTTPVRIKQISYVPKYGGQPIMRYRPTYCRKPLYGHKFFATKEVLYGITDLNTIFFYVDKMFNIIQTNRNQKYGLQMPSPFDPSYIIEILIMTGLVSETTYH</sequence>
<dbReference type="EMBL" id="JWZT01001085">
    <property type="protein sequence ID" value="KII72863.1"/>
    <property type="molecule type" value="Genomic_DNA"/>
</dbReference>
<evidence type="ECO:0000313" key="1">
    <source>
        <dbReference type="EMBL" id="KII72863.1"/>
    </source>
</evidence>
<dbReference type="AlphaFoldDB" id="A0A0C2JTY8"/>
<gene>
    <name evidence="1" type="ORF">RF11_15523</name>
</gene>
<keyword evidence="2" id="KW-1185">Reference proteome</keyword>
<organism evidence="1 2">
    <name type="scientific">Thelohanellus kitauei</name>
    <name type="common">Myxosporean</name>
    <dbReference type="NCBI Taxonomy" id="669202"/>
    <lineage>
        <taxon>Eukaryota</taxon>
        <taxon>Metazoa</taxon>
        <taxon>Cnidaria</taxon>
        <taxon>Myxozoa</taxon>
        <taxon>Myxosporea</taxon>
        <taxon>Bivalvulida</taxon>
        <taxon>Platysporina</taxon>
        <taxon>Myxobolidae</taxon>
        <taxon>Thelohanellus</taxon>
    </lineage>
</organism>
<accession>A0A0C2JTY8</accession>
<dbReference type="Proteomes" id="UP000031668">
    <property type="component" value="Unassembled WGS sequence"/>
</dbReference>
<name>A0A0C2JTY8_THEKT</name>
<proteinExistence type="predicted"/>